<feature type="region of interest" description="Disordered" evidence="1">
    <location>
        <begin position="53"/>
        <end position="79"/>
    </location>
</feature>
<accession>A0A7V8FL30</accession>
<dbReference type="Proteomes" id="UP000461670">
    <property type="component" value="Unassembled WGS sequence"/>
</dbReference>
<feature type="chain" id="PRO_5031109339" description="DUF4148 domain-containing protein" evidence="2">
    <location>
        <begin position="22"/>
        <end position="103"/>
    </location>
</feature>
<dbReference type="AlphaFoldDB" id="A0A7V8FL30"/>
<name>A0A7V8FL30_9BURK</name>
<evidence type="ECO:0000313" key="4">
    <source>
        <dbReference type="Proteomes" id="UP000461670"/>
    </source>
</evidence>
<evidence type="ECO:0000313" key="3">
    <source>
        <dbReference type="EMBL" id="KAF1018816.1"/>
    </source>
</evidence>
<comment type="caution">
    <text evidence="3">The sequence shown here is derived from an EMBL/GenBank/DDBJ whole genome shotgun (WGS) entry which is preliminary data.</text>
</comment>
<proteinExistence type="predicted"/>
<reference evidence="4" key="1">
    <citation type="journal article" date="2020" name="MBio">
        <title>Horizontal gene transfer to a defensive symbiont with a reduced genome amongst a multipartite beetle microbiome.</title>
        <authorList>
            <person name="Waterworth S.C."/>
            <person name="Florez L.V."/>
            <person name="Rees E.R."/>
            <person name="Hertweck C."/>
            <person name="Kaltenpoth M."/>
            <person name="Kwan J.C."/>
        </authorList>
    </citation>
    <scope>NUCLEOTIDE SEQUENCE [LARGE SCALE GENOMIC DNA]</scope>
</reference>
<gene>
    <name evidence="3" type="ORF">GAK30_03477</name>
</gene>
<evidence type="ECO:0000256" key="1">
    <source>
        <dbReference type="SAM" id="MobiDB-lite"/>
    </source>
</evidence>
<sequence length="103" mass="10775">MTSRTLLLFVSAMAAASAALAAPTAESAPPYPTVTGTPVSRAQVVADLNQQLQQQRGRPARAEGYQPATTVAADTKTPRSRSAVVAELRDWQQAQSGGPVRAE</sequence>
<dbReference type="EMBL" id="WNDQ01000073">
    <property type="protein sequence ID" value="KAF1018816.1"/>
    <property type="molecule type" value="Genomic_DNA"/>
</dbReference>
<organism evidence="3 4">
    <name type="scientific">Paracidovorax wautersii</name>
    <dbReference type="NCBI Taxonomy" id="1177982"/>
    <lineage>
        <taxon>Bacteria</taxon>
        <taxon>Pseudomonadati</taxon>
        <taxon>Pseudomonadota</taxon>
        <taxon>Betaproteobacteria</taxon>
        <taxon>Burkholderiales</taxon>
        <taxon>Comamonadaceae</taxon>
        <taxon>Paracidovorax</taxon>
    </lineage>
</organism>
<keyword evidence="2" id="KW-0732">Signal</keyword>
<protein>
    <recommendedName>
        <fullName evidence="5">DUF4148 domain-containing protein</fullName>
    </recommendedName>
</protein>
<feature type="signal peptide" evidence="2">
    <location>
        <begin position="1"/>
        <end position="21"/>
    </location>
</feature>
<evidence type="ECO:0008006" key="5">
    <source>
        <dbReference type="Google" id="ProtNLM"/>
    </source>
</evidence>
<evidence type="ECO:0000256" key="2">
    <source>
        <dbReference type="SAM" id="SignalP"/>
    </source>
</evidence>